<accession>A0A9N9HR31</accession>
<name>A0A9N9HR31_9GLOM</name>
<protein>
    <submittedName>
        <fullName evidence="1">18982_t:CDS:1</fullName>
    </submittedName>
</protein>
<gene>
    <name evidence="1" type="ORF">DERYTH_LOCUS13038</name>
</gene>
<evidence type="ECO:0000313" key="2">
    <source>
        <dbReference type="Proteomes" id="UP000789405"/>
    </source>
</evidence>
<proteinExistence type="predicted"/>
<reference evidence="1" key="1">
    <citation type="submission" date="2021-06" db="EMBL/GenBank/DDBJ databases">
        <authorList>
            <person name="Kallberg Y."/>
            <person name="Tangrot J."/>
            <person name="Rosling A."/>
        </authorList>
    </citation>
    <scope>NUCLEOTIDE SEQUENCE</scope>
    <source>
        <strain evidence="1">MA453B</strain>
    </source>
</reference>
<dbReference type="OrthoDB" id="9991235at2759"/>
<comment type="caution">
    <text evidence="1">The sequence shown here is derived from an EMBL/GenBank/DDBJ whole genome shotgun (WGS) entry which is preliminary data.</text>
</comment>
<dbReference type="AlphaFoldDB" id="A0A9N9HR31"/>
<keyword evidence="2" id="KW-1185">Reference proteome</keyword>
<sequence length="75" mass="8462">MYDLNGLAIVTKGFDEMHMSSSDSVSLHENDAMANSQHNYAKRDENLVGSVRFYNDGDVIFPIYRSIISCLFPTI</sequence>
<organism evidence="1 2">
    <name type="scientific">Dentiscutata erythropus</name>
    <dbReference type="NCBI Taxonomy" id="1348616"/>
    <lineage>
        <taxon>Eukaryota</taxon>
        <taxon>Fungi</taxon>
        <taxon>Fungi incertae sedis</taxon>
        <taxon>Mucoromycota</taxon>
        <taxon>Glomeromycotina</taxon>
        <taxon>Glomeromycetes</taxon>
        <taxon>Diversisporales</taxon>
        <taxon>Gigasporaceae</taxon>
        <taxon>Dentiscutata</taxon>
    </lineage>
</organism>
<dbReference type="Proteomes" id="UP000789405">
    <property type="component" value="Unassembled WGS sequence"/>
</dbReference>
<evidence type="ECO:0000313" key="1">
    <source>
        <dbReference type="EMBL" id="CAG8701847.1"/>
    </source>
</evidence>
<dbReference type="EMBL" id="CAJVPY010008878">
    <property type="protein sequence ID" value="CAG8701847.1"/>
    <property type="molecule type" value="Genomic_DNA"/>
</dbReference>